<sequence length="110" mass="13094">MRIITIPMYTHFQQEYISFLKSIPFGATYREINQAFEDAGEDFPQYKTESPYPYNNRTLISNSLCMTANIIAVYDHKDNVYFVCKNRYTGDKGWFTKEDFNLLIMKEMEK</sequence>
<keyword evidence="2" id="KW-1185">Reference proteome</keyword>
<dbReference type="RefSeq" id="YP_004251003.1">
    <property type="nucleotide sequence ID" value="NC_015157.1"/>
</dbReference>
<proteinExistence type="predicted"/>
<dbReference type="Proteomes" id="UP000007502">
    <property type="component" value="Segment"/>
</dbReference>
<accession>F1D184</accession>
<protein>
    <submittedName>
        <fullName evidence="1">Uncharacterized protein ORF62</fullName>
    </submittedName>
</protein>
<dbReference type="OrthoDB" id="40534at10239"/>
<organism evidence="1 2">
    <name type="scientific">Vibrio phage ICP1</name>
    <dbReference type="NCBI Taxonomy" id="979525"/>
    <lineage>
        <taxon>Viruses</taxon>
        <taxon>Duplodnaviria</taxon>
        <taxon>Heunggongvirae</taxon>
        <taxon>Uroviricota</taxon>
        <taxon>Caudoviricetes</taxon>
        <taxon>Mohonavirus</taxon>
        <taxon>Mohonavirus ICP1</taxon>
    </lineage>
</organism>
<evidence type="ECO:0000313" key="1">
    <source>
        <dbReference type="EMBL" id="ADX87878.1"/>
    </source>
</evidence>
<name>F1D184_9CAUD</name>
<dbReference type="GeneID" id="10228541"/>
<dbReference type="EMBL" id="HQ641347">
    <property type="protein sequence ID" value="ADX87878.1"/>
    <property type="molecule type" value="Genomic_DNA"/>
</dbReference>
<gene>
    <name evidence="1" type="primary">ORF62</name>
</gene>
<evidence type="ECO:0000313" key="2">
    <source>
        <dbReference type="Proteomes" id="UP000007502"/>
    </source>
</evidence>
<dbReference type="KEGG" id="vg:10228541"/>
<reference evidence="1 2" key="1">
    <citation type="journal article" date="2011" name="MBio">
        <title>Evidence of a dominant lineage of Vibrio cholerae-specific lytic bacteriophages shed by cholera patients over a 10-year period in Dhaka, Bangladesh.</title>
        <authorList>
            <person name="Seed K.D."/>
            <person name="Bodi K.L."/>
            <person name="Kropinski A.M."/>
            <person name="Ackermann H.W."/>
            <person name="Calderwood S.B."/>
            <person name="Qadri F."/>
            <person name="Camilli A."/>
        </authorList>
    </citation>
    <scope>NUCLEOTIDE SEQUENCE [LARGE SCALE GENOMIC DNA]</scope>
</reference>